<feature type="transmembrane region" description="Helical" evidence="9">
    <location>
        <begin position="330"/>
        <end position="348"/>
    </location>
</feature>
<gene>
    <name evidence="11" type="ORF">PRVXT_002174</name>
</gene>
<feature type="transmembrane region" description="Helical" evidence="9">
    <location>
        <begin position="7"/>
        <end position="27"/>
    </location>
</feature>
<proteinExistence type="inferred from homology"/>
<dbReference type="SUPFAM" id="SSF161098">
    <property type="entry name" value="MetI-like"/>
    <property type="match status" value="1"/>
</dbReference>
<sequence>MFSLLITLFLYVLIATIGISLVVFWISMMAEVIRTPKENFDKKNGKVLWFLIVFFGNLIGAFIYYLKGRKAANKSLYLSDRPPLTFFGFIKLVFTYMVLTTWAFIVLWPLYQMVISAFNGLQQSHIVMNYDFEFSLRHFEYLFNETLYLTWVKNTIFIAGATAIITVAVVSLTGYAYSRYRFKGRKPTLMGIMLVQTIPTFAGIVAFFTLHSIVSNVFPFFSRQMMLILIYSGGAIAGNTFVLKGYIDSISTELDDAARIDGCSDLQTYWLIIMPIARPMLTIIALWSFIGPFMDFLLPRVLLTSTESYTLAAGLFTLMSDHRTMNQPAFAAGGLLTAIPIVILFLALQNQLVSGLAKGSVKG</sequence>
<evidence type="ECO:0000256" key="2">
    <source>
        <dbReference type="ARBA" id="ARBA00009047"/>
    </source>
</evidence>
<comment type="similarity">
    <text evidence="2">Belongs to the binding-protein-dependent transport system permease family. MalFG subfamily.</text>
</comment>
<feature type="transmembrane region" description="Helical" evidence="9">
    <location>
        <begin position="268"/>
        <end position="290"/>
    </location>
</feature>
<dbReference type="InterPro" id="IPR035906">
    <property type="entry name" value="MetI-like_sf"/>
</dbReference>
<keyword evidence="8 9" id="KW-0472">Membrane</keyword>
<evidence type="ECO:0000256" key="8">
    <source>
        <dbReference type="ARBA" id="ARBA00023136"/>
    </source>
</evidence>
<comment type="subcellular location">
    <subcellularLocation>
        <location evidence="1 9">Cell membrane</location>
        <topology evidence="1 9">Multi-pass membrane protein</topology>
    </subcellularLocation>
</comment>
<dbReference type="AlphaFoldDB" id="A0AAU7VJ71"/>
<dbReference type="GO" id="GO:0042956">
    <property type="term" value="P:maltodextrin transmembrane transport"/>
    <property type="evidence" value="ECO:0007669"/>
    <property type="project" value="TreeGrafter"/>
</dbReference>
<evidence type="ECO:0000256" key="5">
    <source>
        <dbReference type="ARBA" id="ARBA00022597"/>
    </source>
</evidence>
<dbReference type="PANTHER" id="PTHR32243">
    <property type="entry name" value="MALTOSE TRANSPORT SYSTEM PERMEASE-RELATED"/>
    <property type="match status" value="1"/>
</dbReference>
<dbReference type="PROSITE" id="PS50928">
    <property type="entry name" value="ABC_TM1"/>
    <property type="match status" value="1"/>
</dbReference>
<evidence type="ECO:0000256" key="3">
    <source>
        <dbReference type="ARBA" id="ARBA00022448"/>
    </source>
</evidence>
<evidence type="ECO:0000256" key="1">
    <source>
        <dbReference type="ARBA" id="ARBA00004651"/>
    </source>
</evidence>
<evidence type="ECO:0000256" key="4">
    <source>
        <dbReference type="ARBA" id="ARBA00022475"/>
    </source>
</evidence>
<keyword evidence="6 9" id="KW-0812">Transmembrane</keyword>
<feature type="transmembrane region" description="Helical" evidence="9">
    <location>
        <begin position="189"/>
        <end position="214"/>
    </location>
</feature>
<feature type="transmembrane region" description="Helical" evidence="9">
    <location>
        <begin position="226"/>
        <end position="247"/>
    </location>
</feature>
<dbReference type="RefSeq" id="WP_350342906.1">
    <property type="nucleotide sequence ID" value="NZ_CP158367.1"/>
</dbReference>
<evidence type="ECO:0000256" key="6">
    <source>
        <dbReference type="ARBA" id="ARBA00022692"/>
    </source>
</evidence>
<organism evidence="11">
    <name type="scientific">Proteinivorax tanatarense</name>
    <dbReference type="NCBI Taxonomy" id="1260629"/>
    <lineage>
        <taxon>Bacteria</taxon>
        <taxon>Bacillati</taxon>
        <taxon>Bacillota</taxon>
        <taxon>Clostridia</taxon>
        <taxon>Eubacteriales</taxon>
        <taxon>Proteinivoracaceae</taxon>
        <taxon>Proteinivorax</taxon>
    </lineage>
</organism>
<accession>A0AAU7VJ71</accession>
<dbReference type="Gene3D" id="1.10.3720.10">
    <property type="entry name" value="MetI-like"/>
    <property type="match status" value="1"/>
</dbReference>
<keyword evidence="4" id="KW-1003">Cell membrane</keyword>
<feature type="transmembrane region" description="Helical" evidence="9">
    <location>
        <begin position="86"/>
        <end position="111"/>
    </location>
</feature>
<feature type="domain" description="ABC transmembrane type-1" evidence="10">
    <location>
        <begin position="152"/>
        <end position="348"/>
    </location>
</feature>
<evidence type="ECO:0000313" key="11">
    <source>
        <dbReference type="EMBL" id="XBX74148.1"/>
    </source>
</evidence>
<dbReference type="InterPro" id="IPR000515">
    <property type="entry name" value="MetI-like"/>
</dbReference>
<dbReference type="InterPro" id="IPR050901">
    <property type="entry name" value="BP-dep_ABC_trans_perm"/>
</dbReference>
<keyword evidence="3 9" id="KW-0813">Transport</keyword>
<protein>
    <submittedName>
        <fullName evidence="11">Sugar ABC transporter permease</fullName>
    </submittedName>
</protein>
<evidence type="ECO:0000256" key="9">
    <source>
        <dbReference type="RuleBase" id="RU363032"/>
    </source>
</evidence>
<feature type="transmembrane region" description="Helical" evidence="9">
    <location>
        <begin position="47"/>
        <end position="66"/>
    </location>
</feature>
<keyword evidence="7 9" id="KW-1133">Transmembrane helix</keyword>
<reference evidence="11" key="2">
    <citation type="submission" date="2024-06" db="EMBL/GenBank/DDBJ databases">
        <authorList>
            <person name="Petrova K.O."/>
            <person name="Toshchakov S.V."/>
            <person name="Boltjanskaja Y.V."/>
            <person name="Kevbrin V."/>
        </authorList>
    </citation>
    <scope>NUCLEOTIDE SEQUENCE</scope>
    <source>
        <strain evidence="11">Z-910T</strain>
    </source>
</reference>
<reference evidence="11" key="1">
    <citation type="journal article" date="2013" name="Extremophiles">
        <title>Proteinivorax tanatarense gen. nov., sp. nov., an anaerobic, haloalkaliphilic, proteolytic bacterium isolated from a decaying algal bloom, and proposal of Proteinivoraceae fam. nov.</title>
        <authorList>
            <person name="Kevbrin V."/>
            <person name="Boltyanskaya Y."/>
            <person name="Zhilina T."/>
            <person name="Kolganova T."/>
            <person name="Lavrentjeva E."/>
            <person name="Kuznetsov B."/>
        </authorList>
    </citation>
    <scope>NUCLEOTIDE SEQUENCE</scope>
    <source>
        <strain evidence="11">Z-910T</strain>
    </source>
</reference>
<name>A0AAU7VJ71_9FIRM</name>
<dbReference type="InterPro" id="IPR027379">
    <property type="entry name" value="CLS_N"/>
</dbReference>
<dbReference type="CDD" id="cd06261">
    <property type="entry name" value="TM_PBP2"/>
    <property type="match status" value="1"/>
</dbReference>
<dbReference type="GO" id="GO:0005886">
    <property type="term" value="C:plasma membrane"/>
    <property type="evidence" value="ECO:0007669"/>
    <property type="project" value="UniProtKB-SubCell"/>
</dbReference>
<dbReference type="GO" id="GO:0015423">
    <property type="term" value="F:ABC-type maltose transporter activity"/>
    <property type="evidence" value="ECO:0007669"/>
    <property type="project" value="TreeGrafter"/>
</dbReference>
<dbReference type="Pfam" id="PF00528">
    <property type="entry name" value="BPD_transp_1"/>
    <property type="match status" value="1"/>
</dbReference>
<dbReference type="PANTHER" id="PTHR32243:SF50">
    <property type="entry name" value="MALTOSE_MALTODEXTRIN TRANSPORT SYSTEM PERMEASE PROTEIN MALG"/>
    <property type="match status" value="1"/>
</dbReference>
<dbReference type="EMBL" id="CP158367">
    <property type="protein sequence ID" value="XBX74148.1"/>
    <property type="molecule type" value="Genomic_DNA"/>
</dbReference>
<feature type="transmembrane region" description="Helical" evidence="9">
    <location>
        <begin position="156"/>
        <end position="177"/>
    </location>
</feature>
<evidence type="ECO:0000256" key="7">
    <source>
        <dbReference type="ARBA" id="ARBA00022989"/>
    </source>
</evidence>
<keyword evidence="5" id="KW-0762">Sugar transport</keyword>
<feature type="transmembrane region" description="Helical" evidence="9">
    <location>
        <begin position="296"/>
        <end position="318"/>
    </location>
</feature>
<evidence type="ECO:0000259" key="10">
    <source>
        <dbReference type="PROSITE" id="PS50928"/>
    </source>
</evidence>
<dbReference type="Pfam" id="PF13396">
    <property type="entry name" value="PLDc_N"/>
    <property type="match status" value="1"/>
</dbReference>